<evidence type="ECO:0000259" key="10">
    <source>
        <dbReference type="PROSITE" id="PS50263"/>
    </source>
</evidence>
<evidence type="ECO:0000256" key="1">
    <source>
        <dbReference type="ARBA" id="ARBA00004651"/>
    </source>
</evidence>
<dbReference type="SUPFAM" id="SSF56317">
    <property type="entry name" value="Carbon-nitrogen hydrolase"/>
    <property type="match status" value="1"/>
</dbReference>
<feature type="transmembrane region" description="Helical" evidence="9">
    <location>
        <begin position="127"/>
        <end position="150"/>
    </location>
</feature>
<dbReference type="EC" id="2.3.1.269" evidence="9"/>
<dbReference type="PROSITE" id="PS50263">
    <property type="entry name" value="CN_HYDROLASE"/>
    <property type="match status" value="1"/>
</dbReference>
<evidence type="ECO:0000256" key="3">
    <source>
        <dbReference type="ARBA" id="ARBA00022475"/>
    </source>
</evidence>
<keyword evidence="12" id="KW-1185">Reference proteome</keyword>
<keyword evidence="6 9" id="KW-1133">Transmembrane helix</keyword>
<dbReference type="InterPro" id="IPR004563">
    <property type="entry name" value="Apolipo_AcylTrfase"/>
</dbReference>
<keyword evidence="4 9" id="KW-0808">Transferase</keyword>
<dbReference type="OrthoDB" id="9804277at2"/>
<comment type="catalytic activity">
    <reaction evidence="9">
        <text>N-terminal S-1,2-diacyl-sn-glyceryl-L-cysteinyl-[lipoprotein] + a glycerophospholipid = N-acyl-S-1,2-diacyl-sn-glyceryl-L-cysteinyl-[lipoprotein] + a 2-acyl-sn-glycero-3-phospholipid + H(+)</text>
        <dbReference type="Rhea" id="RHEA:48228"/>
        <dbReference type="Rhea" id="RHEA-COMP:14681"/>
        <dbReference type="Rhea" id="RHEA-COMP:14684"/>
        <dbReference type="ChEBI" id="CHEBI:15378"/>
        <dbReference type="ChEBI" id="CHEBI:136912"/>
        <dbReference type="ChEBI" id="CHEBI:140656"/>
        <dbReference type="ChEBI" id="CHEBI:140657"/>
        <dbReference type="ChEBI" id="CHEBI:140660"/>
        <dbReference type="EC" id="2.3.1.269"/>
    </reaction>
</comment>
<dbReference type="Pfam" id="PF20154">
    <property type="entry name" value="LNT_N"/>
    <property type="match status" value="1"/>
</dbReference>
<dbReference type="InterPro" id="IPR045378">
    <property type="entry name" value="LNT_N"/>
</dbReference>
<gene>
    <name evidence="9 11" type="primary">lnt</name>
    <name evidence="11" type="ORF">EXY23_08460</name>
</gene>
<dbReference type="UniPathway" id="UPA00666"/>
<dbReference type="AlphaFoldDB" id="A0A4V2WLQ3"/>
<dbReference type="HAMAP" id="MF_01148">
    <property type="entry name" value="Lnt"/>
    <property type="match status" value="1"/>
</dbReference>
<dbReference type="Pfam" id="PF00795">
    <property type="entry name" value="CN_hydrolase"/>
    <property type="match status" value="1"/>
</dbReference>
<dbReference type="Gene3D" id="3.60.110.10">
    <property type="entry name" value="Carbon-nitrogen hydrolase"/>
    <property type="match status" value="1"/>
</dbReference>
<dbReference type="Proteomes" id="UP000295023">
    <property type="component" value="Unassembled WGS sequence"/>
</dbReference>
<feature type="transmembrane region" description="Helical" evidence="9">
    <location>
        <begin position="61"/>
        <end position="79"/>
    </location>
</feature>
<dbReference type="InterPro" id="IPR036526">
    <property type="entry name" value="C-N_Hydrolase_sf"/>
</dbReference>
<dbReference type="EMBL" id="SKBM01000006">
    <property type="protein sequence ID" value="TCZ63997.1"/>
    <property type="molecule type" value="Genomic_DNA"/>
</dbReference>
<comment type="function">
    <text evidence="9">Catalyzes the phospholipid dependent N-acylation of the N-terminal cysteine of apolipoprotein, the last step in lipoprotein maturation.</text>
</comment>
<comment type="pathway">
    <text evidence="9">Protein modification; lipoprotein biosynthesis (N-acyl transfer).</text>
</comment>
<feature type="transmembrane region" description="Helical" evidence="9">
    <location>
        <begin position="20"/>
        <end position="49"/>
    </location>
</feature>
<evidence type="ECO:0000256" key="4">
    <source>
        <dbReference type="ARBA" id="ARBA00022679"/>
    </source>
</evidence>
<dbReference type="GO" id="GO:0042158">
    <property type="term" value="P:lipoprotein biosynthetic process"/>
    <property type="evidence" value="ECO:0007669"/>
    <property type="project" value="UniProtKB-UniRule"/>
</dbReference>
<feature type="domain" description="CN hydrolase" evidence="10">
    <location>
        <begin position="227"/>
        <end position="475"/>
    </location>
</feature>
<evidence type="ECO:0000313" key="11">
    <source>
        <dbReference type="EMBL" id="TCZ63997.1"/>
    </source>
</evidence>
<protein>
    <recommendedName>
        <fullName evidence="9">Apolipoprotein N-acyltransferase</fullName>
        <shortName evidence="9">ALP N-acyltransferase</shortName>
        <ecNumber evidence="9">2.3.1.269</ecNumber>
    </recommendedName>
</protein>
<feature type="transmembrane region" description="Helical" evidence="9">
    <location>
        <begin position="156"/>
        <end position="182"/>
    </location>
</feature>
<dbReference type="InterPro" id="IPR003010">
    <property type="entry name" value="C-N_Hydrolase"/>
</dbReference>
<dbReference type="RefSeq" id="WP_132286975.1">
    <property type="nucleotide sequence ID" value="NZ_SKBM01000006.1"/>
</dbReference>
<keyword evidence="3 9" id="KW-1003">Cell membrane</keyword>
<dbReference type="GO" id="GO:0016410">
    <property type="term" value="F:N-acyltransferase activity"/>
    <property type="evidence" value="ECO:0007669"/>
    <property type="project" value="UniProtKB-UniRule"/>
</dbReference>
<dbReference type="GO" id="GO:0005886">
    <property type="term" value="C:plasma membrane"/>
    <property type="evidence" value="ECO:0007669"/>
    <property type="project" value="UniProtKB-SubCell"/>
</dbReference>
<keyword evidence="8 9" id="KW-0012">Acyltransferase</keyword>
<reference evidence="11 12" key="1">
    <citation type="submission" date="2019-03" db="EMBL/GenBank/DDBJ databases">
        <title>Paracraurococcus aquatilis NE82 genome sequence.</title>
        <authorList>
            <person name="Zhao Y."/>
            <person name="Du Z."/>
        </authorList>
    </citation>
    <scope>NUCLEOTIDE SEQUENCE [LARGE SCALE GENOMIC DNA]</scope>
    <source>
        <strain evidence="11 12">NE82</strain>
    </source>
</reference>
<feature type="transmembrane region" description="Helical" evidence="9">
    <location>
        <begin position="91"/>
        <end position="115"/>
    </location>
</feature>
<keyword evidence="7 9" id="KW-0472">Membrane</keyword>
<organism evidence="11 12">
    <name type="scientific">Roseicella aquatilis</name>
    <dbReference type="NCBI Taxonomy" id="2527868"/>
    <lineage>
        <taxon>Bacteria</taxon>
        <taxon>Pseudomonadati</taxon>
        <taxon>Pseudomonadota</taxon>
        <taxon>Alphaproteobacteria</taxon>
        <taxon>Acetobacterales</taxon>
        <taxon>Roseomonadaceae</taxon>
        <taxon>Roseicella</taxon>
    </lineage>
</organism>
<evidence type="ECO:0000313" key="12">
    <source>
        <dbReference type="Proteomes" id="UP000295023"/>
    </source>
</evidence>
<dbReference type="NCBIfam" id="TIGR00546">
    <property type="entry name" value="lnt"/>
    <property type="match status" value="1"/>
</dbReference>
<accession>A0A4V2WLQ3</accession>
<comment type="caution">
    <text evidence="11">The sequence shown here is derived from an EMBL/GenBank/DDBJ whole genome shotgun (WGS) entry which is preliminary data.</text>
</comment>
<evidence type="ECO:0000256" key="6">
    <source>
        <dbReference type="ARBA" id="ARBA00022989"/>
    </source>
</evidence>
<dbReference type="CDD" id="cd07571">
    <property type="entry name" value="ALP_N-acyl_transferase"/>
    <property type="match status" value="1"/>
</dbReference>
<keyword evidence="5 9" id="KW-0812">Transmembrane</keyword>
<proteinExistence type="inferred from homology"/>
<evidence type="ECO:0000256" key="5">
    <source>
        <dbReference type="ARBA" id="ARBA00022692"/>
    </source>
</evidence>
<evidence type="ECO:0000256" key="8">
    <source>
        <dbReference type="ARBA" id="ARBA00023315"/>
    </source>
</evidence>
<sequence length="528" mass="56003">MFRAPLDRLALLPWRRQVLASLGLGLLSALAFPPVHLVPVLLLAVPGLLGLAGAQPTWRRAAWIAFAWGWGQGVAGIYWVTEAILKDVENFWWLVPLAAPALAIFFGLFAIPPVLAARPLPPGWPRLLGFAGAWVLAEMARGFVLTGFPWNLLGSAWAFAALPVQGAALFGVHGLSLLTLLLAGLPLLRGWRPWVAGGLVLAGLGGFGAWRLAQPAVPDQPVQLVLVQGNVAQEVKWRQDQRMAIFRRYLDLTEAAAGAAQAAAPDRRVVVIWPETASPFLLTQDPEARRMAAATLPPGAVLFGGTVRAEWGPDGRPRQVWNSLAVLDGAGEVQAVYDKAHLVPFGEYMPLSGLLPIRLAAGGMDFSAGPGPVLLAPPGLPPFGALICYEVIFPAAVTPAPRPDWLVNITNDAWFGVSSGPWQHLATARLRAVEEGLPLARAAQTGITAVFDGRGRRLGMLPVGEAGVLTLALPGTEPPTPFARHGLLIPGLAALLCLLGALARARGLNRQGAYPAGHASSGRRPDHF</sequence>
<evidence type="ECO:0000256" key="2">
    <source>
        <dbReference type="ARBA" id="ARBA00010065"/>
    </source>
</evidence>
<feature type="transmembrane region" description="Helical" evidence="9">
    <location>
        <begin position="194"/>
        <end position="213"/>
    </location>
</feature>
<dbReference type="PANTHER" id="PTHR38686">
    <property type="entry name" value="APOLIPOPROTEIN N-ACYLTRANSFERASE"/>
    <property type="match status" value="1"/>
</dbReference>
<comment type="subcellular location">
    <subcellularLocation>
        <location evidence="1 9">Cell membrane</location>
        <topology evidence="1 9">Multi-pass membrane protein</topology>
    </subcellularLocation>
</comment>
<dbReference type="PANTHER" id="PTHR38686:SF1">
    <property type="entry name" value="APOLIPOPROTEIN N-ACYLTRANSFERASE"/>
    <property type="match status" value="1"/>
</dbReference>
<evidence type="ECO:0000256" key="7">
    <source>
        <dbReference type="ARBA" id="ARBA00023136"/>
    </source>
</evidence>
<evidence type="ECO:0000256" key="9">
    <source>
        <dbReference type="HAMAP-Rule" id="MF_01148"/>
    </source>
</evidence>
<comment type="similarity">
    <text evidence="2 9">Belongs to the CN hydrolase family. Apolipoprotein N-acyltransferase subfamily.</text>
</comment>
<keyword evidence="11" id="KW-0449">Lipoprotein</keyword>
<name>A0A4V2WLQ3_9PROT</name>